<protein>
    <submittedName>
        <fullName evidence="4">Helix-turn-helix transcriptional regulator</fullName>
    </submittedName>
</protein>
<dbReference type="InterPro" id="IPR000792">
    <property type="entry name" value="Tscrpt_reg_LuxR_C"/>
</dbReference>
<evidence type="ECO:0000256" key="1">
    <source>
        <dbReference type="ARBA" id="ARBA00022741"/>
    </source>
</evidence>
<dbReference type="PRINTS" id="PR00038">
    <property type="entry name" value="HTHLUXR"/>
</dbReference>
<name>A0A917XCJ5_9ACTN</name>
<dbReference type="InterPro" id="IPR041664">
    <property type="entry name" value="AAA_16"/>
</dbReference>
<dbReference type="PANTHER" id="PTHR16305">
    <property type="entry name" value="TESTICULAR SOLUBLE ADENYLYL CYCLASE"/>
    <property type="match status" value="1"/>
</dbReference>
<dbReference type="GO" id="GO:0006355">
    <property type="term" value="P:regulation of DNA-templated transcription"/>
    <property type="evidence" value="ECO:0007669"/>
    <property type="project" value="InterPro"/>
</dbReference>
<proteinExistence type="predicted"/>
<dbReference type="SUPFAM" id="SSF46894">
    <property type="entry name" value="C-terminal effector domain of the bipartite response regulators"/>
    <property type="match status" value="1"/>
</dbReference>
<evidence type="ECO:0000256" key="2">
    <source>
        <dbReference type="ARBA" id="ARBA00022840"/>
    </source>
</evidence>
<dbReference type="InterPro" id="IPR016032">
    <property type="entry name" value="Sig_transdc_resp-reg_C-effctor"/>
</dbReference>
<dbReference type="GO" id="GO:0003677">
    <property type="term" value="F:DNA binding"/>
    <property type="evidence" value="ECO:0007669"/>
    <property type="project" value="InterPro"/>
</dbReference>
<dbReference type="GO" id="GO:0004016">
    <property type="term" value="F:adenylate cyclase activity"/>
    <property type="evidence" value="ECO:0007669"/>
    <property type="project" value="TreeGrafter"/>
</dbReference>
<dbReference type="PANTHER" id="PTHR16305:SF35">
    <property type="entry name" value="TRANSCRIPTIONAL ACTIVATOR DOMAIN"/>
    <property type="match status" value="1"/>
</dbReference>
<accession>A0A917XCJ5</accession>
<gene>
    <name evidence="4" type="ORF">GCM10011578_032480</name>
</gene>
<keyword evidence="2" id="KW-0067">ATP-binding</keyword>
<keyword evidence="1" id="KW-0547">Nucleotide-binding</keyword>
<dbReference type="AlphaFoldDB" id="A0A917XCJ5"/>
<organism evidence="4 5">
    <name type="scientific">Streptomyces fuscichromogenes</name>
    <dbReference type="NCBI Taxonomy" id="1324013"/>
    <lineage>
        <taxon>Bacteria</taxon>
        <taxon>Bacillati</taxon>
        <taxon>Actinomycetota</taxon>
        <taxon>Actinomycetes</taxon>
        <taxon>Kitasatosporales</taxon>
        <taxon>Streptomycetaceae</taxon>
        <taxon>Streptomyces</taxon>
    </lineage>
</organism>
<dbReference type="InterPro" id="IPR027417">
    <property type="entry name" value="P-loop_NTPase"/>
</dbReference>
<comment type="caution">
    <text evidence="4">The sequence shown here is derived from an EMBL/GenBank/DDBJ whole genome shotgun (WGS) entry which is preliminary data.</text>
</comment>
<dbReference type="Proteomes" id="UP000653411">
    <property type="component" value="Unassembled WGS sequence"/>
</dbReference>
<dbReference type="Gene3D" id="1.10.10.10">
    <property type="entry name" value="Winged helix-like DNA-binding domain superfamily/Winged helix DNA-binding domain"/>
    <property type="match status" value="1"/>
</dbReference>
<dbReference type="GO" id="GO:0005524">
    <property type="term" value="F:ATP binding"/>
    <property type="evidence" value="ECO:0007669"/>
    <property type="project" value="UniProtKB-KW"/>
</dbReference>
<keyword evidence="5" id="KW-1185">Reference proteome</keyword>
<dbReference type="Pfam" id="PF00196">
    <property type="entry name" value="GerE"/>
    <property type="match status" value="1"/>
</dbReference>
<reference evidence="4" key="1">
    <citation type="journal article" date="2014" name="Int. J. Syst. Evol. Microbiol.">
        <title>Complete genome sequence of Corynebacterium casei LMG S-19264T (=DSM 44701T), isolated from a smear-ripened cheese.</title>
        <authorList>
            <consortium name="US DOE Joint Genome Institute (JGI-PGF)"/>
            <person name="Walter F."/>
            <person name="Albersmeier A."/>
            <person name="Kalinowski J."/>
            <person name="Ruckert C."/>
        </authorList>
    </citation>
    <scope>NUCLEOTIDE SEQUENCE</scope>
    <source>
        <strain evidence="4">CGMCC 4.7110</strain>
    </source>
</reference>
<dbReference type="CDD" id="cd06170">
    <property type="entry name" value="LuxR_C_like"/>
    <property type="match status" value="1"/>
</dbReference>
<dbReference type="PROSITE" id="PS50043">
    <property type="entry name" value="HTH_LUXR_2"/>
    <property type="match status" value="1"/>
</dbReference>
<dbReference type="SMART" id="SM00421">
    <property type="entry name" value="HTH_LUXR"/>
    <property type="match status" value="1"/>
</dbReference>
<feature type="domain" description="HTH luxR-type" evidence="3">
    <location>
        <begin position="869"/>
        <end position="934"/>
    </location>
</feature>
<evidence type="ECO:0000259" key="3">
    <source>
        <dbReference type="PROSITE" id="PS50043"/>
    </source>
</evidence>
<sequence>MAWNGAQWAARAPQASGLPTALVGRRAEREAIGGLLDAVRDGLSGALVLTGEPGIGKTRLLEYAADRAAEVRVVRLTPVEQETGLGFGALHRLLRPFLDRAALLPAPQRAALDAALGLASGLPADRYLVGLATLTLLSEVAADQPLLFLVDDAQWLDRESAEALAFTARRLHADSLGLIFAVRDGAGDKGLFDALSTRRVAGLAESEARTLLTSGTRRVDPAVADRIVVGTGGNPLALLELADALTAEQLSGVAPLPDPLPVGRLLEDHFQGLVRALPTATGTLLLLLAAAPSDDTGLMWRAAGRLGLSARAVEPAVAAGILGRGLPTAFRHPLIRSTVYAGAGAGERRRVHAALAAACDAVRDADRRAWHRAEAAEGVDDQVADDLEAASERARSRGGYSQQALFLSRAVDFTGAPDRRAERLLDAAQAHLMSGDAAAARTALDLAGADLRGPVLRIRELRIRATAQMFRIVVADVPAMLMDAVARLGPQDPGLTWELLREALHAALVAHDRVQGTSLAEVGAAVAAARPAPDTAAYGRDLLVEGLARRVAEGYEHGAPVLRTALGLLRDGHGTGRGTGDGNSPFAVMLSMACDDLWDVRAERELTDRLAAADRDAGALYALSITLLVAARCDLWDGRFTEAEVRYAEFDDIAADTGFPGGGDINRLHLFALTGREAELRAAARRTEQMTGMGHGVLHLLARHALTLFELGQGSYRQAARHAQAVFEADPPACGNLVLPLLVEAGVRTGDRAAAAAALVRLEERAPLAGTPWALGALALGRALTADGDDAEKSYRESVELLGQVPLALEQARSRLLFGEWLRRRKRRSDARTQLRAAYESFDAFGAVPYAERARTELLATGETARVRTEETRFVLTPRERQVAAMAAAGLTNVEIATRLFVTTSTVEFHMNKVFRKLGITSRRQIPRAIGEPGSDPGASRRRT</sequence>
<evidence type="ECO:0000313" key="5">
    <source>
        <dbReference type="Proteomes" id="UP000653411"/>
    </source>
</evidence>
<dbReference type="EMBL" id="BMML01000006">
    <property type="protein sequence ID" value="GGN07819.1"/>
    <property type="molecule type" value="Genomic_DNA"/>
</dbReference>
<dbReference type="SUPFAM" id="SSF52540">
    <property type="entry name" value="P-loop containing nucleoside triphosphate hydrolases"/>
    <property type="match status" value="1"/>
</dbReference>
<reference evidence="4" key="2">
    <citation type="submission" date="2020-09" db="EMBL/GenBank/DDBJ databases">
        <authorList>
            <person name="Sun Q."/>
            <person name="Zhou Y."/>
        </authorList>
    </citation>
    <scope>NUCLEOTIDE SEQUENCE</scope>
    <source>
        <strain evidence="4">CGMCC 4.7110</strain>
    </source>
</reference>
<evidence type="ECO:0000313" key="4">
    <source>
        <dbReference type="EMBL" id="GGN07819.1"/>
    </source>
</evidence>
<dbReference type="GO" id="GO:0005737">
    <property type="term" value="C:cytoplasm"/>
    <property type="evidence" value="ECO:0007669"/>
    <property type="project" value="TreeGrafter"/>
</dbReference>
<dbReference type="Pfam" id="PF13191">
    <property type="entry name" value="AAA_16"/>
    <property type="match status" value="1"/>
</dbReference>
<dbReference type="InterPro" id="IPR036388">
    <property type="entry name" value="WH-like_DNA-bd_sf"/>
</dbReference>
<dbReference type="RefSeq" id="WP_189263387.1">
    <property type="nucleotide sequence ID" value="NZ_BMML01000006.1"/>
</dbReference>